<dbReference type="STRING" id="512399.A8709_18985"/>
<dbReference type="SUPFAM" id="SSF53756">
    <property type="entry name" value="UDP-Glycosyltransferase/glycogen phosphorylase"/>
    <property type="match status" value="1"/>
</dbReference>
<dbReference type="AlphaFoldDB" id="A0A1C0ZZW3"/>
<dbReference type="Gene3D" id="3.40.50.2000">
    <property type="entry name" value="Glycogen Phosphorylase B"/>
    <property type="match status" value="1"/>
</dbReference>
<gene>
    <name evidence="3" type="ORF">A8709_18985</name>
</gene>
<sequence>MRILFLEYHPMWIHGLPNGFRDLGHEVKISGKLTKHQMGRMIASFKPDLIITLGWTLQHKPHRRPWIRQYVGKSQVPHVFWATEDPTHFETFSHRYVKAVKPDFVFTICRANVNKYESLGFPSAHMDFGYHAKVHRKSKPYKKFRSEIAVVANGYSHILKKYPKHYRIQSLQTLIRPLVQDKVRIDFWGRQWDKMKPILGASVPKSHIHGYLDYPEARKVYNSAKIVIGPQNQLTQVTQRTYEILGSGGFLLTSDTPEIRRLFEPGKHLVVSQSAKETKRLVTYYLNHPTERENIREAGYRAVSQHSYKSRAAYMLRVLHERGILINESMRSYHLGSRNKNLD</sequence>
<evidence type="ECO:0000259" key="2">
    <source>
        <dbReference type="Pfam" id="PF13524"/>
    </source>
</evidence>
<name>A0A1C0ZZW3_9BACL</name>
<protein>
    <submittedName>
        <fullName evidence="3">Peptigoglycan-binding protein LysM</fullName>
    </submittedName>
</protein>
<dbReference type="Pfam" id="PF12996">
    <property type="entry name" value="DUF3880"/>
    <property type="match status" value="1"/>
</dbReference>
<dbReference type="OrthoDB" id="7019976at2"/>
<keyword evidence="4" id="KW-1185">Reference proteome</keyword>
<dbReference type="RefSeq" id="WP_065853734.1">
    <property type="nucleotide sequence ID" value="NZ_LYPC01000022.1"/>
</dbReference>
<dbReference type="InterPro" id="IPR055259">
    <property type="entry name" value="YkvP/CgeB_Glyco_trans-like"/>
</dbReference>
<organism evidence="3 4">
    <name type="scientific">Paenibacillus pectinilyticus</name>
    <dbReference type="NCBI Taxonomy" id="512399"/>
    <lineage>
        <taxon>Bacteria</taxon>
        <taxon>Bacillati</taxon>
        <taxon>Bacillota</taxon>
        <taxon>Bacilli</taxon>
        <taxon>Bacillales</taxon>
        <taxon>Paenibacillaceae</taxon>
        <taxon>Paenibacillus</taxon>
    </lineage>
</organism>
<evidence type="ECO:0000259" key="1">
    <source>
        <dbReference type="Pfam" id="PF12996"/>
    </source>
</evidence>
<reference evidence="4" key="1">
    <citation type="submission" date="2016-05" db="EMBL/GenBank/DDBJ databases">
        <title>Paenibacillus oryzae. sp. nov., isolated from the rice root.</title>
        <authorList>
            <person name="Zhang J."/>
            <person name="Zhang X."/>
        </authorList>
    </citation>
    <scope>NUCLEOTIDE SEQUENCE [LARGE SCALE GENOMIC DNA]</scope>
    <source>
        <strain evidence="4">KCTC13222</strain>
    </source>
</reference>
<evidence type="ECO:0000313" key="3">
    <source>
        <dbReference type="EMBL" id="OCT13673.1"/>
    </source>
</evidence>
<feature type="domain" description="Spore protein YkvP/CgeB glycosyl transferase-like" evidence="2">
    <location>
        <begin position="173"/>
        <end position="316"/>
    </location>
</feature>
<evidence type="ECO:0000313" key="4">
    <source>
        <dbReference type="Proteomes" id="UP000093309"/>
    </source>
</evidence>
<dbReference type="EMBL" id="LYPC01000022">
    <property type="protein sequence ID" value="OCT13673.1"/>
    <property type="molecule type" value="Genomic_DNA"/>
</dbReference>
<dbReference type="InterPro" id="IPR024542">
    <property type="entry name" value="YkvP_N"/>
</dbReference>
<accession>A0A1C0ZZW3</accession>
<proteinExistence type="predicted"/>
<dbReference type="Proteomes" id="UP000093309">
    <property type="component" value="Unassembled WGS sequence"/>
</dbReference>
<feature type="domain" description="Spore protein YkvP N-terminal" evidence="1">
    <location>
        <begin position="3"/>
        <end position="109"/>
    </location>
</feature>
<dbReference type="Pfam" id="PF13524">
    <property type="entry name" value="Glyco_trans_1_2"/>
    <property type="match status" value="1"/>
</dbReference>
<comment type="caution">
    <text evidence="3">The sequence shown here is derived from an EMBL/GenBank/DDBJ whole genome shotgun (WGS) entry which is preliminary data.</text>
</comment>